<organism evidence="2 3">
    <name type="scientific">Dendryphion nanum</name>
    <dbReference type="NCBI Taxonomy" id="256645"/>
    <lineage>
        <taxon>Eukaryota</taxon>
        <taxon>Fungi</taxon>
        <taxon>Dikarya</taxon>
        <taxon>Ascomycota</taxon>
        <taxon>Pezizomycotina</taxon>
        <taxon>Dothideomycetes</taxon>
        <taxon>Pleosporomycetidae</taxon>
        <taxon>Pleosporales</taxon>
        <taxon>Torulaceae</taxon>
        <taxon>Dendryphion</taxon>
    </lineage>
</organism>
<feature type="region of interest" description="Disordered" evidence="1">
    <location>
        <begin position="1"/>
        <end position="85"/>
    </location>
</feature>
<evidence type="ECO:0000256" key="1">
    <source>
        <dbReference type="SAM" id="MobiDB-lite"/>
    </source>
</evidence>
<feature type="compositionally biased region" description="Basic residues" evidence="1">
    <location>
        <begin position="154"/>
        <end position="164"/>
    </location>
</feature>
<evidence type="ECO:0000313" key="2">
    <source>
        <dbReference type="EMBL" id="KAH7122314.1"/>
    </source>
</evidence>
<proteinExistence type="predicted"/>
<dbReference type="AlphaFoldDB" id="A0A9P9IK30"/>
<keyword evidence="3" id="KW-1185">Reference proteome</keyword>
<name>A0A9P9IK30_9PLEO</name>
<accession>A0A9P9IK30</accession>
<dbReference type="Proteomes" id="UP000700596">
    <property type="component" value="Unassembled WGS sequence"/>
</dbReference>
<feature type="non-terminal residue" evidence="2">
    <location>
        <position position="1"/>
    </location>
</feature>
<feature type="compositionally biased region" description="Polar residues" evidence="1">
    <location>
        <begin position="1"/>
        <end position="36"/>
    </location>
</feature>
<sequence>PSRPVPTTTRPISNTMPQSSPYLSTVLNSTPSSPATTPKRLPHSNLNAPPPASSSAFTPAQQSLQARNKPFHSPQNAESYEQRKQRAEAALILESVEMLLWFSSARNESISQTRKYYQDIVLGLSNPDSIVWREEYEVPLEQRTPSHSGSPARNKGKEKVKKRI</sequence>
<protein>
    <submittedName>
        <fullName evidence="2">Uncharacterized protein</fullName>
    </submittedName>
</protein>
<evidence type="ECO:0000313" key="3">
    <source>
        <dbReference type="Proteomes" id="UP000700596"/>
    </source>
</evidence>
<comment type="caution">
    <text evidence="2">The sequence shown here is derived from an EMBL/GenBank/DDBJ whole genome shotgun (WGS) entry which is preliminary data.</text>
</comment>
<feature type="region of interest" description="Disordered" evidence="1">
    <location>
        <begin position="139"/>
        <end position="164"/>
    </location>
</feature>
<dbReference type="EMBL" id="JAGMWT010000009">
    <property type="protein sequence ID" value="KAH7122314.1"/>
    <property type="molecule type" value="Genomic_DNA"/>
</dbReference>
<reference evidence="2" key="1">
    <citation type="journal article" date="2021" name="Nat. Commun.">
        <title>Genetic determinants of endophytism in the Arabidopsis root mycobiome.</title>
        <authorList>
            <person name="Mesny F."/>
            <person name="Miyauchi S."/>
            <person name="Thiergart T."/>
            <person name="Pickel B."/>
            <person name="Atanasova L."/>
            <person name="Karlsson M."/>
            <person name="Huettel B."/>
            <person name="Barry K.W."/>
            <person name="Haridas S."/>
            <person name="Chen C."/>
            <person name="Bauer D."/>
            <person name="Andreopoulos W."/>
            <person name="Pangilinan J."/>
            <person name="LaButti K."/>
            <person name="Riley R."/>
            <person name="Lipzen A."/>
            <person name="Clum A."/>
            <person name="Drula E."/>
            <person name="Henrissat B."/>
            <person name="Kohler A."/>
            <person name="Grigoriev I.V."/>
            <person name="Martin F.M."/>
            <person name="Hacquard S."/>
        </authorList>
    </citation>
    <scope>NUCLEOTIDE SEQUENCE</scope>
    <source>
        <strain evidence="2">MPI-CAGE-CH-0243</strain>
    </source>
</reference>
<dbReference type="OrthoDB" id="5372011at2759"/>
<feature type="compositionally biased region" description="Low complexity" evidence="1">
    <location>
        <begin position="53"/>
        <end position="63"/>
    </location>
</feature>
<gene>
    <name evidence="2" type="ORF">B0J11DRAFT_437136</name>
</gene>